<dbReference type="PROSITE" id="PS50888">
    <property type="entry name" value="BHLH"/>
    <property type="match status" value="1"/>
</dbReference>
<name>A0A1S3JAP3_LINAN</name>
<feature type="compositionally biased region" description="Acidic residues" evidence="6">
    <location>
        <begin position="111"/>
        <end position="122"/>
    </location>
</feature>
<dbReference type="GeneID" id="106171457"/>
<proteinExistence type="predicted"/>
<dbReference type="InParanoid" id="A0A1S3JAP3"/>
<accession>A0A1S3JAP3</accession>
<dbReference type="Pfam" id="PF00010">
    <property type="entry name" value="HLH"/>
    <property type="match status" value="1"/>
</dbReference>
<dbReference type="InterPro" id="IPR026052">
    <property type="entry name" value="DNA-bd_prot-inh"/>
</dbReference>
<dbReference type="GO" id="GO:0005737">
    <property type="term" value="C:cytoplasm"/>
    <property type="evidence" value="ECO:0007669"/>
    <property type="project" value="InterPro"/>
</dbReference>
<sequence length="130" mass="14278">MKAQMKETIAAEHPALNTLKAKITKEKNNDAAAEIQACFAKLKDLVPTVPQNKKVSKVALIQHVIDYIMDLESALDYHPMMNLATLSSLTSGLSRPPLIESSQLNKQESSYTEEMEASDADSCESRPPSC</sequence>
<dbReference type="Gene3D" id="4.10.280.10">
    <property type="entry name" value="Helix-loop-helix DNA-binding domain"/>
    <property type="match status" value="1"/>
</dbReference>
<dbReference type="OMA" id="MKAIAQP"/>
<evidence type="ECO:0000259" key="7">
    <source>
        <dbReference type="PROSITE" id="PS50888"/>
    </source>
</evidence>
<evidence type="ECO:0000256" key="4">
    <source>
        <dbReference type="ARBA" id="ARBA00023163"/>
    </source>
</evidence>
<dbReference type="GO" id="GO:0032922">
    <property type="term" value="P:circadian regulation of gene expression"/>
    <property type="evidence" value="ECO:0007669"/>
    <property type="project" value="TreeGrafter"/>
</dbReference>
<dbReference type="KEGG" id="lak:106171457"/>
<protein>
    <submittedName>
        <fullName evidence="9">DNA-binding protein inhibitor ID-2</fullName>
    </submittedName>
</protein>
<evidence type="ECO:0000256" key="1">
    <source>
        <dbReference type="ARBA" id="ARBA00004123"/>
    </source>
</evidence>
<evidence type="ECO:0000256" key="3">
    <source>
        <dbReference type="ARBA" id="ARBA00023015"/>
    </source>
</evidence>
<organism evidence="8 9">
    <name type="scientific">Lingula anatina</name>
    <name type="common">Brachiopod</name>
    <name type="synonym">Lingula unguis</name>
    <dbReference type="NCBI Taxonomy" id="7574"/>
    <lineage>
        <taxon>Eukaryota</taxon>
        <taxon>Metazoa</taxon>
        <taxon>Spiralia</taxon>
        <taxon>Lophotrochozoa</taxon>
        <taxon>Brachiopoda</taxon>
        <taxon>Linguliformea</taxon>
        <taxon>Lingulata</taxon>
        <taxon>Lingulida</taxon>
        <taxon>Linguloidea</taxon>
        <taxon>Lingulidae</taxon>
        <taxon>Lingula</taxon>
    </lineage>
</organism>
<dbReference type="GO" id="GO:0005634">
    <property type="term" value="C:nucleus"/>
    <property type="evidence" value="ECO:0007669"/>
    <property type="project" value="UniProtKB-SubCell"/>
</dbReference>
<dbReference type="GO" id="GO:0000122">
    <property type="term" value="P:negative regulation of transcription by RNA polymerase II"/>
    <property type="evidence" value="ECO:0007669"/>
    <property type="project" value="InterPro"/>
</dbReference>
<feature type="region of interest" description="Disordered" evidence="6">
    <location>
        <begin position="96"/>
        <end position="130"/>
    </location>
</feature>
<dbReference type="STRING" id="7574.A0A1S3JAP3"/>
<evidence type="ECO:0000256" key="6">
    <source>
        <dbReference type="SAM" id="MobiDB-lite"/>
    </source>
</evidence>
<dbReference type="InterPro" id="IPR036638">
    <property type="entry name" value="HLH_DNA-bd_sf"/>
</dbReference>
<dbReference type="GO" id="GO:0030154">
    <property type="term" value="P:cell differentiation"/>
    <property type="evidence" value="ECO:0007669"/>
    <property type="project" value="TreeGrafter"/>
</dbReference>
<dbReference type="GO" id="GO:0046983">
    <property type="term" value="F:protein dimerization activity"/>
    <property type="evidence" value="ECO:0007669"/>
    <property type="project" value="InterPro"/>
</dbReference>
<evidence type="ECO:0000256" key="2">
    <source>
        <dbReference type="ARBA" id="ARBA00022491"/>
    </source>
</evidence>
<dbReference type="OrthoDB" id="10047910at2759"/>
<keyword evidence="3" id="KW-0805">Transcription regulation</keyword>
<dbReference type="Proteomes" id="UP000085678">
    <property type="component" value="Unplaced"/>
</dbReference>
<evidence type="ECO:0000313" key="8">
    <source>
        <dbReference type="Proteomes" id="UP000085678"/>
    </source>
</evidence>
<evidence type="ECO:0000313" key="9">
    <source>
        <dbReference type="RefSeq" id="XP_013407266.1"/>
    </source>
</evidence>
<feature type="domain" description="BHLH" evidence="7">
    <location>
        <begin position="19"/>
        <end position="71"/>
    </location>
</feature>
<evidence type="ECO:0000256" key="5">
    <source>
        <dbReference type="ARBA" id="ARBA00023242"/>
    </source>
</evidence>
<feature type="compositionally biased region" description="Polar residues" evidence="6">
    <location>
        <begin position="100"/>
        <end position="110"/>
    </location>
</feature>
<dbReference type="InterPro" id="IPR011598">
    <property type="entry name" value="bHLH_dom"/>
</dbReference>
<dbReference type="RefSeq" id="XP_013407266.1">
    <property type="nucleotide sequence ID" value="XM_013551812.2"/>
</dbReference>
<dbReference type="SUPFAM" id="SSF47459">
    <property type="entry name" value="HLH, helix-loop-helix DNA-binding domain"/>
    <property type="match status" value="1"/>
</dbReference>
<dbReference type="AlphaFoldDB" id="A0A1S3JAP3"/>
<keyword evidence="5" id="KW-0539">Nucleus</keyword>
<comment type="subcellular location">
    <subcellularLocation>
        <location evidence="1">Nucleus</location>
    </subcellularLocation>
</comment>
<keyword evidence="8" id="KW-1185">Reference proteome</keyword>
<keyword evidence="4" id="KW-0804">Transcription</keyword>
<keyword evidence="2" id="KW-0678">Repressor</keyword>
<dbReference type="SMART" id="SM00353">
    <property type="entry name" value="HLH"/>
    <property type="match status" value="1"/>
</dbReference>
<gene>
    <name evidence="9" type="primary">LOC106171457</name>
</gene>
<reference evidence="9" key="1">
    <citation type="submission" date="2025-08" db="UniProtKB">
        <authorList>
            <consortium name="RefSeq"/>
        </authorList>
    </citation>
    <scope>IDENTIFICATION</scope>
    <source>
        <tissue evidence="9">Gonads</tissue>
    </source>
</reference>
<dbReference type="PANTHER" id="PTHR11723:SF17">
    <property type="entry name" value="PROTEIN EXTRA-MACROCHAETAE"/>
    <property type="match status" value="1"/>
</dbReference>
<dbReference type="PANTHER" id="PTHR11723">
    <property type="entry name" value="DNA-BINDING PROTEIN INHIBITOR"/>
    <property type="match status" value="1"/>
</dbReference>
<dbReference type="CDD" id="cd19684">
    <property type="entry name" value="bHLH_dnHLH_ID"/>
    <property type="match status" value="1"/>
</dbReference>